<protein>
    <submittedName>
        <fullName evidence="3">Uncharacterized protein</fullName>
    </submittedName>
</protein>
<dbReference type="OrthoDB" id="2995517at2759"/>
<keyword evidence="2" id="KW-0732">Signal</keyword>
<keyword evidence="4" id="KW-1185">Reference proteome</keyword>
<keyword evidence="1" id="KW-0472">Membrane</keyword>
<comment type="caution">
    <text evidence="3">The sequence shown here is derived from an EMBL/GenBank/DDBJ whole genome shotgun (WGS) entry which is preliminary data.</text>
</comment>
<organism evidence="3 4">
    <name type="scientific">Mycena sanguinolenta</name>
    <dbReference type="NCBI Taxonomy" id="230812"/>
    <lineage>
        <taxon>Eukaryota</taxon>
        <taxon>Fungi</taxon>
        <taxon>Dikarya</taxon>
        <taxon>Basidiomycota</taxon>
        <taxon>Agaricomycotina</taxon>
        <taxon>Agaricomycetes</taxon>
        <taxon>Agaricomycetidae</taxon>
        <taxon>Agaricales</taxon>
        <taxon>Marasmiineae</taxon>
        <taxon>Mycenaceae</taxon>
        <taxon>Mycena</taxon>
    </lineage>
</organism>
<evidence type="ECO:0000256" key="1">
    <source>
        <dbReference type="SAM" id="Phobius"/>
    </source>
</evidence>
<feature type="chain" id="PRO_5034705635" evidence="2">
    <location>
        <begin position="21"/>
        <end position="249"/>
    </location>
</feature>
<evidence type="ECO:0000256" key="2">
    <source>
        <dbReference type="SAM" id="SignalP"/>
    </source>
</evidence>
<reference evidence="3" key="1">
    <citation type="submission" date="2020-05" db="EMBL/GenBank/DDBJ databases">
        <title>Mycena genomes resolve the evolution of fungal bioluminescence.</title>
        <authorList>
            <person name="Tsai I.J."/>
        </authorList>
    </citation>
    <scope>NUCLEOTIDE SEQUENCE</scope>
    <source>
        <strain evidence="3">160909Yilan</strain>
    </source>
</reference>
<sequence length="249" mass="25911">MTKFASSILIAAAALTAVTAAYIPRDDQECASFEGLLSSSNPQFSCLAPFGKLASVSASVTANTTVTQAASALDNWFTEFCAVPACSTDTLNQVVNITSGCSDFNGTNFAETYPEYRELFCLKDTTNNTFCTTEALSSGSNSTDTLGDTSSTPDTNPEDILFFLALGASGSDTCNECTKAQYQVAVKFGQTDASGLLDQCGANFVASLNSTTVGIQQTAVTESKNGASSITPTSLLILLAVSGFWAVLL</sequence>
<dbReference type="EMBL" id="JACAZH010000001">
    <property type="protein sequence ID" value="KAF7377955.1"/>
    <property type="molecule type" value="Genomic_DNA"/>
</dbReference>
<dbReference type="AlphaFoldDB" id="A0A8H6ZFC3"/>
<accession>A0A8H6ZFC3</accession>
<gene>
    <name evidence="3" type="ORF">MSAN_00219400</name>
</gene>
<keyword evidence="1" id="KW-0812">Transmembrane</keyword>
<dbReference type="Proteomes" id="UP000623467">
    <property type="component" value="Unassembled WGS sequence"/>
</dbReference>
<name>A0A8H6ZFC3_9AGAR</name>
<keyword evidence="1" id="KW-1133">Transmembrane helix</keyword>
<evidence type="ECO:0000313" key="4">
    <source>
        <dbReference type="Proteomes" id="UP000623467"/>
    </source>
</evidence>
<proteinExistence type="predicted"/>
<evidence type="ECO:0000313" key="3">
    <source>
        <dbReference type="EMBL" id="KAF7377955.1"/>
    </source>
</evidence>
<feature type="signal peptide" evidence="2">
    <location>
        <begin position="1"/>
        <end position="20"/>
    </location>
</feature>
<feature type="transmembrane region" description="Helical" evidence="1">
    <location>
        <begin position="230"/>
        <end position="248"/>
    </location>
</feature>